<dbReference type="RefSeq" id="WP_075128422.1">
    <property type="nucleotide sequence ID" value="NZ_MSIE01000052.1"/>
</dbReference>
<organism evidence="3 4">
    <name type="scientific">Actinophytocola xanthii</name>
    <dbReference type="NCBI Taxonomy" id="1912961"/>
    <lineage>
        <taxon>Bacteria</taxon>
        <taxon>Bacillati</taxon>
        <taxon>Actinomycetota</taxon>
        <taxon>Actinomycetes</taxon>
        <taxon>Pseudonocardiales</taxon>
        <taxon>Pseudonocardiaceae</taxon>
    </lineage>
</organism>
<dbReference type="STRING" id="1912961.BU204_26245"/>
<keyword evidence="2" id="KW-0472">Membrane</keyword>
<accession>A0A1Q8CJX0</accession>
<evidence type="ECO:0000313" key="3">
    <source>
        <dbReference type="EMBL" id="OLF14644.1"/>
    </source>
</evidence>
<protein>
    <recommendedName>
        <fullName evidence="5">DUF3618 domain-containing protein</fullName>
    </recommendedName>
</protein>
<reference evidence="3 4" key="1">
    <citation type="submission" date="2016-12" db="EMBL/GenBank/DDBJ databases">
        <title>The draft genome sequence of Actinophytocola sp. 11-183.</title>
        <authorList>
            <person name="Wang W."/>
            <person name="Yuan L."/>
        </authorList>
    </citation>
    <scope>NUCLEOTIDE SEQUENCE [LARGE SCALE GENOMIC DNA]</scope>
    <source>
        <strain evidence="3 4">11-183</strain>
    </source>
</reference>
<dbReference type="EMBL" id="MSIE01000052">
    <property type="protein sequence ID" value="OLF14644.1"/>
    <property type="molecule type" value="Genomic_DNA"/>
</dbReference>
<feature type="transmembrane region" description="Helical" evidence="2">
    <location>
        <begin position="92"/>
        <end position="109"/>
    </location>
</feature>
<evidence type="ECO:0000256" key="1">
    <source>
        <dbReference type="SAM" id="MobiDB-lite"/>
    </source>
</evidence>
<comment type="caution">
    <text evidence="3">The sequence shown here is derived from an EMBL/GenBank/DDBJ whole genome shotgun (WGS) entry which is preliminary data.</text>
</comment>
<keyword evidence="2" id="KW-1133">Transmembrane helix</keyword>
<feature type="region of interest" description="Disordered" evidence="1">
    <location>
        <begin position="1"/>
        <end position="21"/>
    </location>
</feature>
<keyword evidence="4" id="KW-1185">Reference proteome</keyword>
<proteinExistence type="predicted"/>
<keyword evidence="2" id="KW-0812">Transmembrane</keyword>
<gene>
    <name evidence="3" type="ORF">BU204_26245</name>
</gene>
<evidence type="ECO:0000256" key="2">
    <source>
        <dbReference type="SAM" id="Phobius"/>
    </source>
</evidence>
<dbReference type="AlphaFoldDB" id="A0A1Q8CJX0"/>
<name>A0A1Q8CJX0_9PSEU</name>
<evidence type="ECO:0008006" key="5">
    <source>
        <dbReference type="Google" id="ProtNLM"/>
    </source>
</evidence>
<dbReference type="Proteomes" id="UP000185596">
    <property type="component" value="Unassembled WGS sequence"/>
</dbReference>
<sequence>MSDKRQQDRMAMPGGEPTDEDLRLDVELTRQELAETVAALTEKADVKGRVQSAAHRKAEAIQTKGEELVGKLPEPVATRVAPAWRTMSTRPAIPLAVLAALIALLTAWSRRRS</sequence>
<dbReference type="InterPro" id="IPR022062">
    <property type="entry name" value="DUF3618"/>
</dbReference>
<dbReference type="Pfam" id="PF12277">
    <property type="entry name" value="DUF3618"/>
    <property type="match status" value="1"/>
</dbReference>
<evidence type="ECO:0000313" key="4">
    <source>
        <dbReference type="Proteomes" id="UP000185596"/>
    </source>
</evidence>